<dbReference type="AlphaFoldDB" id="A0AAI8YHT3"/>
<feature type="compositionally biased region" description="Polar residues" evidence="1">
    <location>
        <begin position="44"/>
        <end position="53"/>
    </location>
</feature>
<feature type="region of interest" description="Disordered" evidence="1">
    <location>
        <begin position="1"/>
        <end position="54"/>
    </location>
</feature>
<dbReference type="EMBL" id="CAUWAG010000010">
    <property type="protein sequence ID" value="CAJ2507784.1"/>
    <property type="molecule type" value="Genomic_DNA"/>
</dbReference>
<proteinExistence type="predicted"/>
<dbReference type="Proteomes" id="UP001295740">
    <property type="component" value="Unassembled WGS sequence"/>
</dbReference>
<feature type="compositionally biased region" description="Basic and acidic residues" evidence="1">
    <location>
        <begin position="1"/>
        <end position="31"/>
    </location>
</feature>
<protein>
    <submittedName>
        <fullName evidence="2">Uu.00g089700.m01.CDS01</fullName>
    </submittedName>
</protein>
<comment type="caution">
    <text evidence="2">The sequence shown here is derived from an EMBL/GenBank/DDBJ whole genome shotgun (WGS) entry which is preliminary data.</text>
</comment>
<sequence length="101" mass="11189">MVAEARAHEEADGWGEQTREDEKKQHDKDQEELIDMGSDDDNNGNESTSPSNRTHVECMLGYTVGLRFNPNHVFMFEPKNEEGDSKTSANTAAEWGGCGVA</sequence>
<feature type="region of interest" description="Disordered" evidence="1">
    <location>
        <begin position="79"/>
        <end position="101"/>
    </location>
</feature>
<keyword evidence="3" id="KW-1185">Reference proteome</keyword>
<name>A0AAI8YHT3_9PEZI</name>
<evidence type="ECO:0000256" key="1">
    <source>
        <dbReference type="SAM" id="MobiDB-lite"/>
    </source>
</evidence>
<gene>
    <name evidence="2" type="ORF">KHLLAP_LOCUS8252</name>
</gene>
<evidence type="ECO:0000313" key="2">
    <source>
        <dbReference type="EMBL" id="CAJ2507784.1"/>
    </source>
</evidence>
<reference evidence="2" key="1">
    <citation type="submission" date="2023-10" db="EMBL/GenBank/DDBJ databases">
        <authorList>
            <person name="Hackl T."/>
        </authorList>
    </citation>
    <scope>NUCLEOTIDE SEQUENCE</scope>
</reference>
<feature type="compositionally biased region" description="Acidic residues" evidence="1">
    <location>
        <begin position="32"/>
        <end position="43"/>
    </location>
</feature>
<organism evidence="2 3">
    <name type="scientific">Anthostomella pinea</name>
    <dbReference type="NCBI Taxonomy" id="933095"/>
    <lineage>
        <taxon>Eukaryota</taxon>
        <taxon>Fungi</taxon>
        <taxon>Dikarya</taxon>
        <taxon>Ascomycota</taxon>
        <taxon>Pezizomycotina</taxon>
        <taxon>Sordariomycetes</taxon>
        <taxon>Xylariomycetidae</taxon>
        <taxon>Xylariales</taxon>
        <taxon>Xylariaceae</taxon>
        <taxon>Anthostomella</taxon>
    </lineage>
</organism>
<evidence type="ECO:0000313" key="3">
    <source>
        <dbReference type="Proteomes" id="UP001295740"/>
    </source>
</evidence>
<accession>A0AAI8YHT3</accession>